<keyword evidence="1" id="KW-0732">Signal</keyword>
<accession>A0AAD2H2H9</accession>
<evidence type="ECO:0000256" key="1">
    <source>
        <dbReference type="SAM" id="SignalP"/>
    </source>
</evidence>
<reference evidence="2" key="1">
    <citation type="submission" date="2023-11" db="EMBL/GenBank/DDBJ databases">
        <authorList>
            <person name="De Vega J J."/>
            <person name="De Vega J J."/>
        </authorList>
    </citation>
    <scope>NUCLEOTIDE SEQUENCE</scope>
</reference>
<feature type="chain" id="PRO_5042294969" evidence="1">
    <location>
        <begin position="25"/>
        <end position="68"/>
    </location>
</feature>
<keyword evidence="3" id="KW-1185">Reference proteome</keyword>
<organism evidence="2 3">
    <name type="scientific">Mycena citricolor</name>
    <dbReference type="NCBI Taxonomy" id="2018698"/>
    <lineage>
        <taxon>Eukaryota</taxon>
        <taxon>Fungi</taxon>
        <taxon>Dikarya</taxon>
        <taxon>Basidiomycota</taxon>
        <taxon>Agaricomycotina</taxon>
        <taxon>Agaricomycetes</taxon>
        <taxon>Agaricomycetidae</taxon>
        <taxon>Agaricales</taxon>
        <taxon>Marasmiineae</taxon>
        <taxon>Mycenaceae</taxon>
        <taxon>Mycena</taxon>
    </lineage>
</organism>
<name>A0AAD2H2H9_9AGAR</name>
<dbReference type="AlphaFoldDB" id="A0AAD2H2H9"/>
<feature type="signal peptide" evidence="1">
    <location>
        <begin position="1"/>
        <end position="24"/>
    </location>
</feature>
<protein>
    <submittedName>
        <fullName evidence="2">Uncharacterized protein</fullName>
    </submittedName>
</protein>
<evidence type="ECO:0000313" key="2">
    <source>
        <dbReference type="EMBL" id="CAK5267817.1"/>
    </source>
</evidence>
<sequence length="68" mass="7685">RPSCSTTLCLSLSAFSSFLLLSDRHGIGTERRQHLRDALRRSGSFIRIVWRSAAPPRPLWRSSLMSAD</sequence>
<dbReference type="EMBL" id="CAVNYO010000135">
    <property type="protein sequence ID" value="CAK5267817.1"/>
    <property type="molecule type" value="Genomic_DNA"/>
</dbReference>
<proteinExistence type="predicted"/>
<dbReference type="Proteomes" id="UP001295794">
    <property type="component" value="Unassembled WGS sequence"/>
</dbReference>
<gene>
    <name evidence="2" type="ORF">MYCIT1_LOCUS10656</name>
</gene>
<evidence type="ECO:0000313" key="3">
    <source>
        <dbReference type="Proteomes" id="UP001295794"/>
    </source>
</evidence>
<comment type="caution">
    <text evidence="2">The sequence shown here is derived from an EMBL/GenBank/DDBJ whole genome shotgun (WGS) entry which is preliminary data.</text>
</comment>
<feature type="non-terminal residue" evidence="2">
    <location>
        <position position="68"/>
    </location>
</feature>